<gene>
    <name evidence="2" type="ORF">METZ01_LOCUS201587</name>
</gene>
<organism evidence="2">
    <name type="scientific">marine metagenome</name>
    <dbReference type="NCBI Taxonomy" id="408172"/>
    <lineage>
        <taxon>unclassified sequences</taxon>
        <taxon>metagenomes</taxon>
        <taxon>ecological metagenomes</taxon>
    </lineage>
</organism>
<keyword evidence="1" id="KW-0812">Transmembrane</keyword>
<name>A0A382EFI1_9ZZZZ</name>
<evidence type="ECO:0000256" key="1">
    <source>
        <dbReference type="SAM" id="Phobius"/>
    </source>
</evidence>
<feature type="transmembrane region" description="Helical" evidence="1">
    <location>
        <begin position="20"/>
        <end position="38"/>
    </location>
</feature>
<reference evidence="2" key="1">
    <citation type="submission" date="2018-05" db="EMBL/GenBank/DDBJ databases">
        <authorList>
            <person name="Lanie J.A."/>
            <person name="Ng W.-L."/>
            <person name="Kazmierczak K.M."/>
            <person name="Andrzejewski T.M."/>
            <person name="Davidsen T.M."/>
            <person name="Wayne K.J."/>
            <person name="Tettelin H."/>
            <person name="Glass J.I."/>
            <person name="Rusch D."/>
            <person name="Podicherti R."/>
            <person name="Tsui H.-C.T."/>
            <person name="Winkler M.E."/>
        </authorList>
    </citation>
    <scope>NUCLEOTIDE SEQUENCE</scope>
</reference>
<protein>
    <submittedName>
        <fullName evidence="2">Uncharacterized protein</fullName>
    </submittedName>
</protein>
<keyword evidence="1" id="KW-1133">Transmembrane helix</keyword>
<dbReference type="EMBL" id="UINC01043957">
    <property type="protein sequence ID" value="SVB48733.1"/>
    <property type="molecule type" value="Genomic_DNA"/>
</dbReference>
<dbReference type="AlphaFoldDB" id="A0A382EFI1"/>
<keyword evidence="1" id="KW-0472">Membrane</keyword>
<accession>A0A382EFI1</accession>
<feature type="transmembrane region" description="Helical" evidence="1">
    <location>
        <begin position="90"/>
        <end position="110"/>
    </location>
</feature>
<sequence>MPKVFGDVPVMTPDKKPVNPWLVTGINLLAWPGIGTYVGGQKAVGAIQAALALAGGLLSLSLIVVLFRLAMKLDSTHFDTESFMEANGMLIGLGGGGLGLLAISWVWAAVSSFQIATRLKTRD</sequence>
<proteinExistence type="predicted"/>
<feature type="transmembrane region" description="Helical" evidence="1">
    <location>
        <begin position="50"/>
        <end position="70"/>
    </location>
</feature>
<evidence type="ECO:0000313" key="2">
    <source>
        <dbReference type="EMBL" id="SVB48733.1"/>
    </source>
</evidence>